<evidence type="ECO:0000256" key="1">
    <source>
        <dbReference type="SAM" id="MobiDB-lite"/>
    </source>
</evidence>
<keyword evidence="2" id="KW-0732">Signal</keyword>
<evidence type="ECO:0000313" key="3">
    <source>
        <dbReference type="EMBL" id="MBO2462124.1"/>
    </source>
</evidence>
<reference evidence="3 4" key="1">
    <citation type="submission" date="2021-03" db="EMBL/GenBank/DDBJ databases">
        <title>Actinomadura violae sp. nov., isolated from lichen in Thailand.</title>
        <authorList>
            <person name="Kanchanasin P."/>
            <person name="Saeng-In P."/>
            <person name="Phongsopitanun W."/>
            <person name="Yuki M."/>
            <person name="Kudo T."/>
            <person name="Ohkuma M."/>
            <person name="Tanasupawat S."/>
        </authorList>
    </citation>
    <scope>NUCLEOTIDE SEQUENCE [LARGE SCALE GENOMIC DNA]</scope>
    <source>
        <strain evidence="3 4">LCR2-06</strain>
    </source>
</reference>
<feature type="signal peptide" evidence="2">
    <location>
        <begin position="1"/>
        <end position="31"/>
    </location>
</feature>
<name>A0ABS3RZD6_9ACTN</name>
<sequence>MSSARTISAVMATGLAGAGLVAVAAAAPAGAAARPAARPAAAARQAPARPAAGENARSTKCRKASSSISGAKAWGTLCWNPDQIFANGYVRDSKADGKYAAFRVQFRYWNLVKWQTVTTYIRTTKGYKSPKTLSIRNWTNESGYKMKDFWMQVCKQGGSHRTCDGHWH</sequence>
<proteinExistence type="predicted"/>
<accession>A0ABS3RZD6</accession>
<feature type="compositionally biased region" description="Low complexity" evidence="1">
    <location>
        <begin position="40"/>
        <end position="53"/>
    </location>
</feature>
<gene>
    <name evidence="3" type="ORF">J4709_31570</name>
</gene>
<keyword evidence="4" id="KW-1185">Reference proteome</keyword>
<evidence type="ECO:0008006" key="5">
    <source>
        <dbReference type="Google" id="ProtNLM"/>
    </source>
</evidence>
<evidence type="ECO:0000256" key="2">
    <source>
        <dbReference type="SAM" id="SignalP"/>
    </source>
</evidence>
<dbReference type="Proteomes" id="UP000680206">
    <property type="component" value="Unassembled WGS sequence"/>
</dbReference>
<dbReference type="RefSeq" id="WP_208246095.1">
    <property type="nucleotide sequence ID" value="NZ_JAGEPF010000020.1"/>
</dbReference>
<feature type="region of interest" description="Disordered" evidence="1">
    <location>
        <begin position="40"/>
        <end position="60"/>
    </location>
</feature>
<evidence type="ECO:0000313" key="4">
    <source>
        <dbReference type="Proteomes" id="UP000680206"/>
    </source>
</evidence>
<protein>
    <recommendedName>
        <fullName evidence="5">Secreted protein</fullName>
    </recommendedName>
</protein>
<feature type="chain" id="PRO_5046777996" description="Secreted protein" evidence="2">
    <location>
        <begin position="32"/>
        <end position="168"/>
    </location>
</feature>
<comment type="caution">
    <text evidence="3">The sequence shown here is derived from an EMBL/GenBank/DDBJ whole genome shotgun (WGS) entry which is preliminary data.</text>
</comment>
<dbReference type="EMBL" id="JAGEPF010000020">
    <property type="protein sequence ID" value="MBO2462124.1"/>
    <property type="molecule type" value="Genomic_DNA"/>
</dbReference>
<organism evidence="3 4">
    <name type="scientific">Actinomadura violacea</name>
    <dbReference type="NCBI Taxonomy" id="2819934"/>
    <lineage>
        <taxon>Bacteria</taxon>
        <taxon>Bacillati</taxon>
        <taxon>Actinomycetota</taxon>
        <taxon>Actinomycetes</taxon>
        <taxon>Streptosporangiales</taxon>
        <taxon>Thermomonosporaceae</taxon>
        <taxon>Actinomadura</taxon>
    </lineage>
</organism>